<keyword evidence="7" id="KW-0067">ATP-binding</keyword>
<comment type="similarity">
    <text evidence="9">Belongs to the GLYK kinase family.</text>
</comment>
<reference evidence="10" key="1">
    <citation type="submission" date="2022-11" db="EMBL/GenBank/DDBJ databases">
        <authorList>
            <person name="Petersen C."/>
        </authorList>
    </citation>
    <scope>NUCLEOTIDE SEQUENCE</scope>
    <source>
        <strain evidence="10">IBT 29864</strain>
    </source>
</reference>
<keyword evidence="5" id="KW-0547">Nucleotide-binding</keyword>
<evidence type="ECO:0000256" key="3">
    <source>
        <dbReference type="ARBA" id="ARBA00022490"/>
    </source>
</evidence>
<dbReference type="GeneID" id="81434017"/>
<keyword evidence="4" id="KW-0808">Transferase</keyword>
<evidence type="ECO:0000256" key="6">
    <source>
        <dbReference type="ARBA" id="ARBA00022777"/>
    </source>
</evidence>
<keyword evidence="8" id="KW-0539">Nucleus</keyword>
<sequence>MAPSKIPETEIDRVLSYVQPFISQHLDAQSSIPTKRPFVLGLTGLQGSGKSTWTDALVTALQQKFNYTTINISLDDLYLDHDELVNLRTNNPSNQLLQARGQPGTHDIALSLGFFESLKNSSEDTLIPSFDKSLFNGEGGRAPHESWRRVPAGTRVDVVVFEGWCVGFQPLTDEVIQERWNKELQAQTTKYPTQTLKDHAIEHLLEVNSNLRRYCEMFVGPQHFDYLIHLDTDDLVNVYEWRIQQEHALWQVKNQGMNDDEVVRFVKGYMPAYELYLDQLRGGFFKAHEGGKEKGQLSVILDKERKIVKTADIS</sequence>
<keyword evidence="3" id="KW-0963">Cytoplasm</keyword>
<comment type="subcellular location">
    <subcellularLocation>
        <location evidence="2">Cytoplasm</location>
    </subcellularLocation>
    <subcellularLocation>
        <location evidence="1">Nucleus</location>
    </subcellularLocation>
</comment>
<dbReference type="FunFam" id="3.40.50.300:FF:001691">
    <property type="entry name" value="Probable ATP-dependent kinase TDA10"/>
    <property type="match status" value="1"/>
</dbReference>
<protein>
    <submittedName>
        <fullName evidence="10">D-glycerate 3-kinase-like protein</fullName>
    </submittedName>
</protein>
<comment type="caution">
    <text evidence="10">The sequence shown here is derived from an EMBL/GenBank/DDBJ whole genome shotgun (WGS) entry which is preliminary data.</text>
</comment>
<dbReference type="GO" id="GO:0005737">
    <property type="term" value="C:cytoplasm"/>
    <property type="evidence" value="ECO:0007669"/>
    <property type="project" value="UniProtKB-SubCell"/>
</dbReference>
<dbReference type="InterPro" id="IPR027417">
    <property type="entry name" value="P-loop_NTPase"/>
</dbReference>
<dbReference type="OrthoDB" id="347435at2759"/>
<evidence type="ECO:0000313" key="11">
    <source>
        <dbReference type="Proteomes" id="UP001147782"/>
    </source>
</evidence>
<dbReference type="GO" id="GO:0005634">
    <property type="term" value="C:nucleus"/>
    <property type="evidence" value="ECO:0007669"/>
    <property type="project" value="UniProtKB-SubCell"/>
</dbReference>
<evidence type="ECO:0000256" key="1">
    <source>
        <dbReference type="ARBA" id="ARBA00004123"/>
    </source>
</evidence>
<evidence type="ECO:0000256" key="4">
    <source>
        <dbReference type="ARBA" id="ARBA00022679"/>
    </source>
</evidence>
<evidence type="ECO:0000313" key="10">
    <source>
        <dbReference type="EMBL" id="KAJ5390841.1"/>
    </source>
</evidence>
<evidence type="ECO:0000256" key="2">
    <source>
        <dbReference type="ARBA" id="ARBA00004496"/>
    </source>
</evidence>
<proteinExistence type="inferred from homology"/>
<evidence type="ECO:0000256" key="5">
    <source>
        <dbReference type="ARBA" id="ARBA00022741"/>
    </source>
</evidence>
<dbReference type="GO" id="GO:0016301">
    <property type="term" value="F:kinase activity"/>
    <property type="evidence" value="ECO:0007669"/>
    <property type="project" value="UniProtKB-KW"/>
</dbReference>
<dbReference type="EMBL" id="JAPZBS010000001">
    <property type="protein sequence ID" value="KAJ5390841.1"/>
    <property type="molecule type" value="Genomic_DNA"/>
</dbReference>
<dbReference type="AlphaFoldDB" id="A0A9W9VWU8"/>
<dbReference type="Proteomes" id="UP001147782">
    <property type="component" value="Unassembled WGS sequence"/>
</dbReference>
<keyword evidence="6" id="KW-0418">Kinase</keyword>
<keyword evidence="11" id="KW-1185">Reference proteome</keyword>
<dbReference type="Gene3D" id="3.40.50.300">
    <property type="entry name" value="P-loop containing nucleotide triphosphate hydrolases"/>
    <property type="match status" value="1"/>
</dbReference>
<evidence type="ECO:0000256" key="7">
    <source>
        <dbReference type="ARBA" id="ARBA00022840"/>
    </source>
</evidence>
<accession>A0A9W9VWU8</accession>
<dbReference type="PANTHER" id="PTHR10285">
    <property type="entry name" value="URIDINE KINASE"/>
    <property type="match status" value="1"/>
</dbReference>
<organism evidence="10 11">
    <name type="scientific">Penicillium cataractarum</name>
    <dbReference type="NCBI Taxonomy" id="2100454"/>
    <lineage>
        <taxon>Eukaryota</taxon>
        <taxon>Fungi</taxon>
        <taxon>Dikarya</taxon>
        <taxon>Ascomycota</taxon>
        <taxon>Pezizomycotina</taxon>
        <taxon>Eurotiomycetes</taxon>
        <taxon>Eurotiomycetidae</taxon>
        <taxon>Eurotiales</taxon>
        <taxon>Aspergillaceae</taxon>
        <taxon>Penicillium</taxon>
    </lineage>
</organism>
<dbReference type="SUPFAM" id="SSF52540">
    <property type="entry name" value="P-loop containing nucleoside triphosphate hydrolases"/>
    <property type="match status" value="1"/>
</dbReference>
<evidence type="ECO:0000256" key="8">
    <source>
        <dbReference type="ARBA" id="ARBA00023242"/>
    </source>
</evidence>
<name>A0A9W9VWU8_9EURO</name>
<gene>
    <name evidence="10" type="ORF">N7496_001909</name>
</gene>
<evidence type="ECO:0000256" key="9">
    <source>
        <dbReference type="ARBA" id="ARBA00061312"/>
    </source>
</evidence>
<reference evidence="10" key="2">
    <citation type="journal article" date="2023" name="IMA Fungus">
        <title>Comparative genomic study of the Penicillium genus elucidates a diverse pangenome and 15 lateral gene transfer events.</title>
        <authorList>
            <person name="Petersen C."/>
            <person name="Sorensen T."/>
            <person name="Nielsen M.R."/>
            <person name="Sondergaard T.E."/>
            <person name="Sorensen J.L."/>
            <person name="Fitzpatrick D.A."/>
            <person name="Frisvad J.C."/>
            <person name="Nielsen K.L."/>
        </authorList>
    </citation>
    <scope>NUCLEOTIDE SEQUENCE</scope>
    <source>
        <strain evidence="10">IBT 29864</strain>
    </source>
</reference>
<dbReference type="GO" id="GO:0005524">
    <property type="term" value="F:ATP binding"/>
    <property type="evidence" value="ECO:0007669"/>
    <property type="project" value="UniProtKB-KW"/>
</dbReference>
<dbReference type="RefSeq" id="XP_056561569.1">
    <property type="nucleotide sequence ID" value="XM_056694840.1"/>
</dbReference>